<dbReference type="HAMAP" id="MF_00531">
    <property type="entry name" value="Ribosomal_uS19"/>
    <property type="match status" value="1"/>
</dbReference>
<dbReference type="EMBL" id="DQVE01000049">
    <property type="protein sequence ID" value="HIP98645.1"/>
    <property type="molecule type" value="Genomic_DNA"/>
</dbReference>
<dbReference type="PANTHER" id="PTHR11880">
    <property type="entry name" value="RIBOSOMAL PROTEIN S19P FAMILY MEMBER"/>
    <property type="match status" value="1"/>
</dbReference>
<accession>A0A9D0YR42</accession>
<dbReference type="InterPro" id="IPR005732">
    <property type="entry name" value="Ribosomal_uS19_bac-type"/>
</dbReference>
<comment type="function">
    <text evidence="7">Protein S19 forms a complex with S13 that binds strongly to the 16S ribosomal RNA.</text>
</comment>
<dbReference type="PRINTS" id="PR00975">
    <property type="entry name" value="RIBOSOMALS19"/>
</dbReference>
<evidence type="ECO:0000256" key="5">
    <source>
        <dbReference type="ARBA" id="ARBA00023274"/>
    </source>
</evidence>
<dbReference type="InterPro" id="IPR002222">
    <property type="entry name" value="Ribosomal_uS19"/>
</dbReference>
<dbReference type="SUPFAM" id="SSF54570">
    <property type="entry name" value="Ribosomal protein S19"/>
    <property type="match status" value="1"/>
</dbReference>
<dbReference type="GO" id="GO:0000028">
    <property type="term" value="P:ribosomal small subunit assembly"/>
    <property type="evidence" value="ECO:0007669"/>
    <property type="project" value="TreeGrafter"/>
</dbReference>
<dbReference type="AlphaFoldDB" id="A0A9D0YR42"/>
<organism evidence="10 11">
    <name type="scientific">Aquifex aeolicus</name>
    <dbReference type="NCBI Taxonomy" id="63363"/>
    <lineage>
        <taxon>Bacteria</taxon>
        <taxon>Pseudomonadati</taxon>
        <taxon>Aquificota</taxon>
        <taxon>Aquificia</taxon>
        <taxon>Aquificales</taxon>
        <taxon>Aquificaceae</taxon>
        <taxon>Aquifex</taxon>
    </lineage>
</organism>
<keyword evidence="4 7" id="KW-0689">Ribosomal protein</keyword>
<dbReference type="Pfam" id="PF00203">
    <property type="entry name" value="Ribosomal_S19"/>
    <property type="match status" value="1"/>
</dbReference>
<evidence type="ECO:0000256" key="9">
    <source>
        <dbReference type="SAM" id="Coils"/>
    </source>
</evidence>
<dbReference type="GO" id="GO:0006412">
    <property type="term" value="P:translation"/>
    <property type="evidence" value="ECO:0007669"/>
    <property type="project" value="UniProtKB-UniRule"/>
</dbReference>
<dbReference type="Gene3D" id="3.30.860.10">
    <property type="entry name" value="30s Ribosomal Protein S19, Chain A"/>
    <property type="match status" value="1"/>
</dbReference>
<comment type="caution">
    <text evidence="10">The sequence shown here is derived from an EMBL/GenBank/DDBJ whole genome shotgun (WGS) entry which is preliminary data.</text>
</comment>
<evidence type="ECO:0000313" key="11">
    <source>
        <dbReference type="Proteomes" id="UP000606463"/>
    </source>
</evidence>
<evidence type="ECO:0000256" key="3">
    <source>
        <dbReference type="ARBA" id="ARBA00022884"/>
    </source>
</evidence>
<dbReference type="FunFam" id="3.30.860.10:FF:000001">
    <property type="entry name" value="30S ribosomal protein S19"/>
    <property type="match status" value="1"/>
</dbReference>
<dbReference type="InterPro" id="IPR023575">
    <property type="entry name" value="Ribosomal_uS19_SF"/>
</dbReference>
<dbReference type="GO" id="GO:0005737">
    <property type="term" value="C:cytoplasm"/>
    <property type="evidence" value="ECO:0007669"/>
    <property type="project" value="UniProtKB-ARBA"/>
</dbReference>
<gene>
    <name evidence="7" type="primary">rpsS</name>
    <name evidence="10" type="ORF">EYH37_04710</name>
</gene>
<evidence type="ECO:0000256" key="7">
    <source>
        <dbReference type="HAMAP-Rule" id="MF_00531"/>
    </source>
</evidence>
<dbReference type="GO" id="GO:0019843">
    <property type="term" value="F:rRNA binding"/>
    <property type="evidence" value="ECO:0007669"/>
    <property type="project" value="UniProtKB-UniRule"/>
</dbReference>
<dbReference type="GO" id="GO:0003735">
    <property type="term" value="F:structural constituent of ribosome"/>
    <property type="evidence" value="ECO:0007669"/>
    <property type="project" value="InterPro"/>
</dbReference>
<dbReference type="GO" id="GO:0015935">
    <property type="term" value="C:small ribosomal subunit"/>
    <property type="evidence" value="ECO:0007669"/>
    <property type="project" value="InterPro"/>
</dbReference>
<name>A0A9D0YR42_AQUAO</name>
<evidence type="ECO:0000313" key="10">
    <source>
        <dbReference type="EMBL" id="HIP98645.1"/>
    </source>
</evidence>
<protein>
    <recommendedName>
        <fullName evidence="6 7">Small ribosomal subunit protein uS19</fullName>
    </recommendedName>
</protein>
<dbReference type="PANTHER" id="PTHR11880:SF8">
    <property type="entry name" value="SMALL RIBOSOMAL SUBUNIT PROTEIN US19M"/>
    <property type="match status" value="1"/>
</dbReference>
<keyword evidence="2 7" id="KW-0699">rRNA-binding</keyword>
<dbReference type="PROSITE" id="PS00323">
    <property type="entry name" value="RIBOSOMAL_S19"/>
    <property type="match status" value="1"/>
</dbReference>
<evidence type="ECO:0000256" key="6">
    <source>
        <dbReference type="ARBA" id="ARBA00035163"/>
    </source>
</evidence>
<evidence type="ECO:0000256" key="1">
    <source>
        <dbReference type="ARBA" id="ARBA00007345"/>
    </source>
</evidence>
<feature type="coiled-coil region" evidence="9">
    <location>
        <begin position="29"/>
        <end position="114"/>
    </location>
</feature>
<keyword evidence="5 7" id="KW-0687">Ribonucleoprotein</keyword>
<keyword evidence="3 7" id="KW-0694">RNA-binding</keyword>
<dbReference type="InterPro" id="IPR020934">
    <property type="entry name" value="Ribosomal_uS19_CS"/>
</dbReference>
<keyword evidence="9" id="KW-0175">Coiled coil</keyword>
<dbReference type="NCBIfam" id="TIGR01050">
    <property type="entry name" value="rpsS_bact"/>
    <property type="match status" value="1"/>
</dbReference>
<evidence type="ECO:0000256" key="8">
    <source>
        <dbReference type="RuleBase" id="RU003485"/>
    </source>
</evidence>
<evidence type="ECO:0000256" key="4">
    <source>
        <dbReference type="ARBA" id="ARBA00022980"/>
    </source>
</evidence>
<comment type="similarity">
    <text evidence="1 7 8">Belongs to the universal ribosomal protein uS19 family.</text>
</comment>
<sequence length="204" mass="23875">MGFKGAWAKRHKYLYGDNPEKAKEVFTQLLRLQRKLAEAHKKLKRSIDLLPKDLRYEAVHTPEVIKQYKANLLEQIGQLEGEEKNKADLLIERIEQYERARERYFKVKEELKKLLKGKAYCNPKLMLKILHQKETGDRKVIKTYSRDSTIYPEFVGHTIAVHNGKTFVPVYVTQEMVGHKLGEFAPTRTFRGHPDKSAKVVKKK</sequence>
<proteinExistence type="inferred from homology"/>
<reference evidence="10" key="1">
    <citation type="journal article" date="2020" name="ISME J.">
        <title>Gammaproteobacteria mediating utilization of methyl-, sulfur- and petroleum organic compounds in deep ocean hydrothermal plumes.</title>
        <authorList>
            <person name="Zhou Z."/>
            <person name="Liu Y."/>
            <person name="Pan J."/>
            <person name="Cron B.R."/>
            <person name="Toner B.M."/>
            <person name="Anantharaman K."/>
            <person name="Breier J.A."/>
            <person name="Dick G.J."/>
            <person name="Li M."/>
        </authorList>
    </citation>
    <scope>NUCLEOTIDE SEQUENCE</scope>
    <source>
        <strain evidence="10">SZUA-1501</strain>
    </source>
</reference>
<dbReference type="Proteomes" id="UP000606463">
    <property type="component" value="Unassembled WGS sequence"/>
</dbReference>
<evidence type="ECO:0000256" key="2">
    <source>
        <dbReference type="ARBA" id="ARBA00022730"/>
    </source>
</evidence>